<feature type="non-terminal residue" evidence="1">
    <location>
        <position position="92"/>
    </location>
</feature>
<evidence type="ECO:0000313" key="1">
    <source>
        <dbReference type="EMBL" id="GAJ16864.1"/>
    </source>
</evidence>
<dbReference type="AlphaFoldDB" id="X1UH51"/>
<dbReference type="EMBL" id="BARW01041561">
    <property type="protein sequence ID" value="GAJ16864.1"/>
    <property type="molecule type" value="Genomic_DNA"/>
</dbReference>
<reference evidence="1" key="1">
    <citation type="journal article" date="2014" name="Front. Microbiol.">
        <title>High frequency of phylogenetically diverse reductive dehalogenase-homologous genes in deep subseafloor sedimentary metagenomes.</title>
        <authorList>
            <person name="Kawai M."/>
            <person name="Futagami T."/>
            <person name="Toyoda A."/>
            <person name="Takaki Y."/>
            <person name="Nishi S."/>
            <person name="Hori S."/>
            <person name="Arai W."/>
            <person name="Tsubouchi T."/>
            <person name="Morono Y."/>
            <person name="Uchiyama I."/>
            <person name="Ito T."/>
            <person name="Fujiyama A."/>
            <person name="Inagaki F."/>
            <person name="Takami H."/>
        </authorList>
    </citation>
    <scope>NUCLEOTIDE SEQUENCE</scope>
    <source>
        <strain evidence="1">Expedition CK06-06</strain>
    </source>
</reference>
<gene>
    <name evidence="1" type="ORF">S12H4_62158</name>
</gene>
<feature type="non-terminal residue" evidence="1">
    <location>
        <position position="1"/>
    </location>
</feature>
<name>X1UH51_9ZZZZ</name>
<proteinExistence type="predicted"/>
<organism evidence="1">
    <name type="scientific">marine sediment metagenome</name>
    <dbReference type="NCBI Taxonomy" id="412755"/>
    <lineage>
        <taxon>unclassified sequences</taxon>
        <taxon>metagenomes</taxon>
        <taxon>ecological metagenomes</taxon>
    </lineage>
</organism>
<protein>
    <submittedName>
        <fullName evidence="1">Uncharacterized protein</fullName>
    </submittedName>
</protein>
<sequence length="92" mass="10753">LNLFLFHPQQKLLLLFSANVKGWAGNWDAVYDNILLRAKIKKEIVEIAEKTGNEDILEAEFNTLSNHMFHKISDEIRQEIGLPMSERVFPEW</sequence>
<accession>X1UH51</accession>
<comment type="caution">
    <text evidence="1">The sequence shown here is derived from an EMBL/GenBank/DDBJ whole genome shotgun (WGS) entry which is preliminary data.</text>
</comment>